<dbReference type="InterPro" id="IPR036526">
    <property type="entry name" value="C-N_Hydrolase_sf"/>
</dbReference>
<keyword evidence="2" id="KW-0378">Hydrolase</keyword>
<evidence type="ECO:0000259" key="1">
    <source>
        <dbReference type="PROSITE" id="PS50263"/>
    </source>
</evidence>
<dbReference type="GO" id="GO:0050152">
    <property type="term" value="F:omega-amidase activity"/>
    <property type="evidence" value="ECO:0007669"/>
    <property type="project" value="TreeGrafter"/>
</dbReference>
<feature type="domain" description="CN hydrolase" evidence="1">
    <location>
        <begin position="10"/>
        <end position="242"/>
    </location>
</feature>
<dbReference type="InterPro" id="IPR003010">
    <property type="entry name" value="C-N_Hydrolase"/>
</dbReference>
<dbReference type="InterPro" id="IPR052737">
    <property type="entry name" value="Omega-amidase_YafV"/>
</dbReference>
<dbReference type="Gene3D" id="3.60.110.10">
    <property type="entry name" value="Carbon-nitrogen hydrolase"/>
    <property type="match status" value="1"/>
</dbReference>
<dbReference type="AlphaFoldDB" id="A0A316F9P1"/>
<dbReference type="PANTHER" id="PTHR47799:SF1">
    <property type="entry name" value="OMEGA-AMIDASE YAFV"/>
    <property type="match status" value="1"/>
</dbReference>
<dbReference type="OrthoDB" id="9811121at2"/>
<protein>
    <submittedName>
        <fullName evidence="2">Putative amidohydrolase</fullName>
    </submittedName>
</protein>
<gene>
    <name evidence="2" type="ORF">C8D97_11534</name>
</gene>
<dbReference type="RefSeq" id="WP_109764992.1">
    <property type="nucleotide sequence ID" value="NZ_QGGU01000015.1"/>
</dbReference>
<dbReference type="GO" id="GO:0106008">
    <property type="term" value="F:2-oxoglutaramate amidase activity"/>
    <property type="evidence" value="ECO:0007669"/>
    <property type="project" value="TreeGrafter"/>
</dbReference>
<accession>A0A316F9P1</accession>
<keyword evidence="3" id="KW-1185">Reference proteome</keyword>
<sequence>MSTLSYNSILHIAGVQFAPEWEVPEANRDYLAQLFNTMKPVDIVVLPEMFASGFSLTKNCVESNNGETLNWMKQQASRHQQVVVGSVKVAENGNIYNRLYWVQSDGEVYHYDKVHLFGKEDSLIEAGNQQQIIDFQGFRFFVQTCYDLRFPVFCRNFYPESENYDVLINIASWPKPRIAHWNALLKARAIENLSYVVGVNRVGEDANDWQYVGESQVIAADGHVMAHAALEQSEVIYAELDKGKLLEHRKQYPFLKDGDVFDLKL</sequence>
<dbReference type="Proteomes" id="UP000245790">
    <property type="component" value="Unassembled WGS sequence"/>
</dbReference>
<evidence type="ECO:0000313" key="3">
    <source>
        <dbReference type="Proteomes" id="UP000245790"/>
    </source>
</evidence>
<dbReference type="EMBL" id="QGGU01000015">
    <property type="protein sequence ID" value="PWK44432.1"/>
    <property type="molecule type" value="Genomic_DNA"/>
</dbReference>
<dbReference type="SUPFAM" id="SSF56317">
    <property type="entry name" value="Carbon-nitrogen hydrolase"/>
    <property type="match status" value="1"/>
</dbReference>
<name>A0A316F9P1_9GAMM</name>
<proteinExistence type="predicted"/>
<comment type="caution">
    <text evidence="2">The sequence shown here is derived from an EMBL/GenBank/DDBJ whole genome shotgun (WGS) entry which is preliminary data.</text>
</comment>
<dbReference type="PROSITE" id="PS50263">
    <property type="entry name" value="CN_HYDROLASE"/>
    <property type="match status" value="1"/>
</dbReference>
<reference evidence="2 3" key="1">
    <citation type="submission" date="2018-05" db="EMBL/GenBank/DDBJ databases">
        <title>Genomic Encyclopedia of Type Strains, Phase IV (KMG-IV): sequencing the most valuable type-strain genomes for metagenomic binning, comparative biology and taxonomic classification.</title>
        <authorList>
            <person name="Goeker M."/>
        </authorList>
    </citation>
    <scope>NUCLEOTIDE SEQUENCE [LARGE SCALE GENOMIC DNA]</scope>
    <source>
        <strain evidence="2 3">DSM 25350</strain>
    </source>
</reference>
<dbReference type="PANTHER" id="PTHR47799">
    <property type="entry name" value="OMEGA-AMIDASE YAFV"/>
    <property type="match status" value="1"/>
</dbReference>
<dbReference type="Pfam" id="PF00795">
    <property type="entry name" value="CN_hydrolase"/>
    <property type="match status" value="1"/>
</dbReference>
<evidence type="ECO:0000313" key="2">
    <source>
        <dbReference type="EMBL" id="PWK44432.1"/>
    </source>
</evidence>
<organism evidence="2 3">
    <name type="scientific">Pleionea mediterranea</name>
    <dbReference type="NCBI Taxonomy" id="523701"/>
    <lineage>
        <taxon>Bacteria</taxon>
        <taxon>Pseudomonadati</taxon>
        <taxon>Pseudomonadota</taxon>
        <taxon>Gammaproteobacteria</taxon>
        <taxon>Oceanospirillales</taxon>
        <taxon>Pleioneaceae</taxon>
        <taxon>Pleionea</taxon>
    </lineage>
</organism>